<dbReference type="InterPro" id="IPR008269">
    <property type="entry name" value="Lon_proteolytic"/>
</dbReference>
<evidence type="ECO:0000313" key="4">
    <source>
        <dbReference type="Proteomes" id="UP000186465"/>
    </source>
</evidence>
<dbReference type="InterPro" id="IPR020568">
    <property type="entry name" value="Ribosomal_Su5_D2-typ_SF"/>
</dbReference>
<gene>
    <name evidence="3" type="ORF">BM477_06250</name>
</gene>
<keyword evidence="1" id="KW-1133">Transmembrane helix</keyword>
<dbReference type="GO" id="GO:0006508">
    <property type="term" value="P:proteolysis"/>
    <property type="evidence" value="ECO:0007669"/>
    <property type="project" value="InterPro"/>
</dbReference>
<dbReference type="GO" id="GO:0004252">
    <property type="term" value="F:serine-type endopeptidase activity"/>
    <property type="evidence" value="ECO:0007669"/>
    <property type="project" value="InterPro"/>
</dbReference>
<name>A0A1Q5PLY1_9ACTO</name>
<sequence length="381" mass="40354">MDDSNFREAEEETPPVEVHFHPFVKYAVGGIAALALIAVLFTVTPAKIFGACENYLIATPAPSVNLIDQIHVSSAPESATQSESSTPESDGAKLFAVGVLAYGFPGESDISLSHCLLADVTKGIEVEKLSPKEYEELGEKLANLPADDGFAESVDSAFGAAFSEMGLPYSSEIVFNKDSATGVQKGDQLVGVVTSAGEHNIGNTTDLAEVMQQIPPATKVQVTVKRNQGTTVLELPTVTPEDEVPGSRFADELTTTQNYGKYHPVMESEANGPSGGLAMALTTMHKLGADLLGKDYVAVTGAIRANGMVAPIGGIVPKIYAAYHDGAKWFLAPDINCNELKDAKLPEGITPVRVKNLKQAAEVLRAIKSGQTDKLEVCPHK</sequence>
<evidence type="ECO:0000256" key="1">
    <source>
        <dbReference type="SAM" id="Phobius"/>
    </source>
</evidence>
<evidence type="ECO:0000313" key="3">
    <source>
        <dbReference type="EMBL" id="OKL48064.1"/>
    </source>
</evidence>
<feature type="transmembrane region" description="Helical" evidence="1">
    <location>
        <begin position="23"/>
        <end position="43"/>
    </location>
</feature>
<keyword evidence="1" id="KW-0812">Transmembrane</keyword>
<dbReference type="SUPFAM" id="SSF54211">
    <property type="entry name" value="Ribosomal protein S5 domain 2-like"/>
    <property type="match status" value="1"/>
</dbReference>
<reference evidence="4" key="1">
    <citation type="submission" date="2016-11" db="EMBL/GenBank/DDBJ databases">
        <title>Actinomyces gypaetusis sp. nov. isolated from Gypaetus barbatus in Qinghai Tibet Plateau China.</title>
        <authorList>
            <person name="Meng X."/>
        </authorList>
    </citation>
    <scope>NUCLEOTIDE SEQUENCE [LARGE SCALE GENOMIC DNA]</scope>
    <source>
        <strain evidence="4">DSM 15383</strain>
    </source>
</reference>
<evidence type="ECO:0000259" key="2">
    <source>
        <dbReference type="Pfam" id="PF05362"/>
    </source>
</evidence>
<dbReference type="AlphaFoldDB" id="A0A1Q5PLY1"/>
<organism evidence="3 4">
    <name type="scientific">Boudabousia marimammalium</name>
    <dbReference type="NCBI Taxonomy" id="156892"/>
    <lineage>
        <taxon>Bacteria</taxon>
        <taxon>Bacillati</taxon>
        <taxon>Actinomycetota</taxon>
        <taxon>Actinomycetes</taxon>
        <taxon>Actinomycetales</taxon>
        <taxon>Actinomycetaceae</taxon>
        <taxon>Boudabousia</taxon>
    </lineage>
</organism>
<keyword evidence="1" id="KW-0472">Membrane</keyword>
<feature type="domain" description="Lon proteolytic" evidence="2">
    <location>
        <begin position="271"/>
        <end position="365"/>
    </location>
</feature>
<dbReference type="Pfam" id="PF05362">
    <property type="entry name" value="Lon_C"/>
    <property type="match status" value="1"/>
</dbReference>
<dbReference type="Proteomes" id="UP000186465">
    <property type="component" value="Unassembled WGS sequence"/>
</dbReference>
<dbReference type="EMBL" id="MPDM01000006">
    <property type="protein sequence ID" value="OKL48064.1"/>
    <property type="molecule type" value="Genomic_DNA"/>
</dbReference>
<dbReference type="STRING" id="156892.BM477_06250"/>
<dbReference type="Gene3D" id="3.30.230.10">
    <property type="match status" value="1"/>
</dbReference>
<keyword evidence="4" id="KW-1185">Reference proteome</keyword>
<dbReference type="OrthoDB" id="2356897at2"/>
<proteinExistence type="predicted"/>
<accession>A0A1Q5PLY1</accession>
<dbReference type="RefSeq" id="WP_075361832.1">
    <property type="nucleotide sequence ID" value="NZ_MPDM01000006.1"/>
</dbReference>
<comment type="caution">
    <text evidence="3">The sequence shown here is derived from an EMBL/GenBank/DDBJ whole genome shotgun (WGS) entry which is preliminary data.</text>
</comment>
<protein>
    <recommendedName>
        <fullName evidence="2">Lon proteolytic domain-containing protein</fullName>
    </recommendedName>
</protein>
<dbReference type="InterPro" id="IPR014721">
    <property type="entry name" value="Ribsml_uS5_D2-typ_fold_subgr"/>
</dbReference>
<dbReference type="GO" id="GO:0004176">
    <property type="term" value="F:ATP-dependent peptidase activity"/>
    <property type="evidence" value="ECO:0007669"/>
    <property type="project" value="InterPro"/>
</dbReference>